<comment type="similarity">
    <text evidence="1">Belongs to the short-chain dehydrogenases/reductases (SDR) family.</text>
</comment>
<evidence type="ECO:0000313" key="3">
    <source>
        <dbReference type="EMBL" id="KAJ5438431.1"/>
    </source>
</evidence>
<dbReference type="Pfam" id="PF00106">
    <property type="entry name" value="adh_short"/>
    <property type="match status" value="1"/>
</dbReference>
<dbReference type="GO" id="GO:0016491">
    <property type="term" value="F:oxidoreductase activity"/>
    <property type="evidence" value="ECO:0007669"/>
    <property type="project" value="UniProtKB-KW"/>
</dbReference>
<dbReference type="RefSeq" id="XP_056761660.1">
    <property type="nucleotide sequence ID" value="XM_056912811.1"/>
</dbReference>
<keyword evidence="4" id="KW-1185">Reference proteome</keyword>
<organism evidence="3 4">
    <name type="scientific">Penicillium daleae</name>
    <dbReference type="NCBI Taxonomy" id="63821"/>
    <lineage>
        <taxon>Eukaryota</taxon>
        <taxon>Fungi</taxon>
        <taxon>Dikarya</taxon>
        <taxon>Ascomycota</taxon>
        <taxon>Pezizomycotina</taxon>
        <taxon>Eurotiomycetes</taxon>
        <taxon>Eurotiomycetidae</taxon>
        <taxon>Eurotiales</taxon>
        <taxon>Aspergillaceae</taxon>
        <taxon>Penicillium</taxon>
    </lineage>
</organism>
<dbReference type="AlphaFoldDB" id="A0AAD6FZ44"/>
<dbReference type="PANTHER" id="PTHR43157">
    <property type="entry name" value="PHOSPHATIDYLINOSITOL-GLYCAN BIOSYNTHESIS CLASS F PROTEIN-RELATED"/>
    <property type="match status" value="1"/>
</dbReference>
<dbReference type="SUPFAM" id="SSF51735">
    <property type="entry name" value="NAD(P)-binding Rossmann-fold domains"/>
    <property type="match status" value="1"/>
</dbReference>
<reference evidence="3" key="1">
    <citation type="submission" date="2022-12" db="EMBL/GenBank/DDBJ databases">
        <authorList>
            <person name="Petersen C."/>
        </authorList>
    </citation>
    <scope>NUCLEOTIDE SEQUENCE</scope>
    <source>
        <strain evidence="3">IBT 16125</strain>
    </source>
</reference>
<protein>
    <submittedName>
        <fullName evidence="3">Short-chain dehydrogenase/reductase SDR</fullName>
    </submittedName>
</protein>
<keyword evidence="2" id="KW-0560">Oxidoreductase</keyword>
<dbReference type="GeneID" id="81603054"/>
<dbReference type="InterPro" id="IPR002347">
    <property type="entry name" value="SDR_fam"/>
</dbReference>
<accession>A0AAD6FZ44</accession>
<dbReference type="PANTHER" id="PTHR43157:SF31">
    <property type="entry name" value="PHOSPHATIDYLINOSITOL-GLYCAN BIOSYNTHESIS CLASS F PROTEIN"/>
    <property type="match status" value="1"/>
</dbReference>
<dbReference type="InterPro" id="IPR036291">
    <property type="entry name" value="NAD(P)-bd_dom_sf"/>
</dbReference>
<gene>
    <name evidence="3" type="ORF">N7458_009429</name>
</gene>
<dbReference type="Proteomes" id="UP001213681">
    <property type="component" value="Unassembled WGS sequence"/>
</dbReference>
<name>A0AAD6FZ44_9EURO</name>
<reference evidence="3" key="2">
    <citation type="journal article" date="2023" name="IMA Fungus">
        <title>Comparative genomic study of the Penicillium genus elucidates a diverse pangenome and 15 lateral gene transfer events.</title>
        <authorList>
            <person name="Petersen C."/>
            <person name="Sorensen T."/>
            <person name="Nielsen M.R."/>
            <person name="Sondergaard T.E."/>
            <person name="Sorensen J.L."/>
            <person name="Fitzpatrick D.A."/>
            <person name="Frisvad J.C."/>
            <person name="Nielsen K.L."/>
        </authorList>
    </citation>
    <scope>NUCLEOTIDE SEQUENCE</scope>
    <source>
        <strain evidence="3">IBT 16125</strain>
    </source>
</reference>
<evidence type="ECO:0000313" key="4">
    <source>
        <dbReference type="Proteomes" id="UP001213681"/>
    </source>
</evidence>
<comment type="caution">
    <text evidence="3">The sequence shown here is derived from an EMBL/GenBank/DDBJ whole genome shotgun (WGS) entry which is preliminary data.</text>
</comment>
<dbReference type="PRINTS" id="PR00081">
    <property type="entry name" value="GDHRDH"/>
</dbReference>
<dbReference type="EMBL" id="JAPVEA010000008">
    <property type="protein sequence ID" value="KAJ5438431.1"/>
    <property type="molecule type" value="Genomic_DNA"/>
</dbReference>
<sequence>MAAISSAIKGVSTTIYSNLFVELPVQKGDLTGQTIIVTGSNQGLGYEASRHFLLFGVERLIMAVRNLEKGEAARLKLLEDTGRDLGSIEVWELDMDSYSSVKKFATRVETLPRLDALLANAGLATTTFSLSEDNERTITVNVVSTFLLILLLLPKLRESASKFSIRPRVSIVNSALHYIAPLAEIDVTNQASIFSRLNNKETANMNMRYPLSKLLVLFAVRELAKRLEERKGSLIVVNTPNPSWCKSQLMRENESFGLRLGERMMARSTEEGSRALVHGILSGKESNGQYIDNCQVKSPACTVTNSKGAKIQEAFFNELIEKLEKVAPGISLNI</sequence>
<proteinExistence type="inferred from homology"/>
<dbReference type="Gene3D" id="3.40.50.720">
    <property type="entry name" value="NAD(P)-binding Rossmann-like Domain"/>
    <property type="match status" value="1"/>
</dbReference>
<evidence type="ECO:0000256" key="2">
    <source>
        <dbReference type="ARBA" id="ARBA00023002"/>
    </source>
</evidence>
<evidence type="ECO:0000256" key="1">
    <source>
        <dbReference type="ARBA" id="ARBA00006484"/>
    </source>
</evidence>